<comment type="catalytic activity">
    <reaction evidence="11">
        <text>a 2-methoxy-6-(all-trans-polyprenyl)phenol + 2 reduced [2Fe-2S]-[ferredoxin] + O2 + 2 H(+) = a 2-methoxy-6-(all-trans-polyprenyl)benzene-1,4-diol + 2 oxidized [2Fe-2S]-[ferredoxin] + H2O</text>
        <dbReference type="Rhea" id="RHEA:81183"/>
        <dbReference type="Rhea" id="RHEA-COMP:9551"/>
        <dbReference type="Rhea" id="RHEA-COMP:10000"/>
        <dbReference type="Rhea" id="RHEA-COMP:10001"/>
        <dbReference type="Rhea" id="RHEA-COMP:10858"/>
        <dbReference type="ChEBI" id="CHEBI:15377"/>
        <dbReference type="ChEBI" id="CHEBI:15378"/>
        <dbReference type="ChEBI" id="CHEBI:15379"/>
        <dbReference type="ChEBI" id="CHEBI:33737"/>
        <dbReference type="ChEBI" id="CHEBI:33738"/>
        <dbReference type="ChEBI" id="CHEBI:62731"/>
        <dbReference type="ChEBI" id="CHEBI:84166"/>
        <dbReference type="EC" id="1.14.15.46"/>
    </reaction>
</comment>
<evidence type="ECO:0000256" key="2">
    <source>
        <dbReference type="ARBA" id="ARBA00005349"/>
    </source>
</evidence>
<evidence type="ECO:0000256" key="1">
    <source>
        <dbReference type="ARBA" id="ARBA00001974"/>
    </source>
</evidence>
<dbReference type="STRING" id="246404.A0A507FF61"/>
<dbReference type="GO" id="GO:0120538">
    <property type="term" value="F:2-methoxy-6-polyprenolphenol 4-hydroxylase activity"/>
    <property type="evidence" value="ECO:0007669"/>
    <property type="project" value="UniProtKB-EC"/>
</dbReference>
<keyword evidence="7 11" id="KW-0560">Oxidoreductase</keyword>
<evidence type="ECO:0000256" key="4">
    <source>
        <dbReference type="ARBA" id="ARBA00022688"/>
    </source>
</evidence>
<evidence type="ECO:0000256" key="9">
    <source>
        <dbReference type="ARBA" id="ARBA00023128"/>
    </source>
</evidence>
<comment type="subcellular location">
    <subcellularLocation>
        <location evidence="11">Mitochondrion inner membrane</location>
        <topology evidence="11">Peripheral membrane protein</topology>
        <orientation evidence="11">Matrix side</orientation>
    </subcellularLocation>
</comment>
<sequence>MNHRITQAFDVCIVGGGIVGTALAASLSSSPFTAHLKVALVEAGNLYSEPEIRPASFSNRVASVTPASMRLLNRIGAWDRIPADRKKAYTQMKVWDASGNGAIAFNAPMTHSASSIGWIIENDWLKSSLAQSLSSSVTVFNSSVVAGIESPAGSGSDWPVISVNSDKGNGPTIQLKSRLLVGADGVNSLVRKYAGIESIGWDYPQKAVAATLEIEGVEGNRNDVAYQRFLPTGPIALLPLAENKSSLVWSASPAIAAKLLSLSAEDFAIFVDVAFRNPIEDLTYLLSRIQPDGSLPKDLDLKAEAVWGQTRLETANTFKIGVPPSNTSLPRVVGVAEKSRAAFPLRFYLSDRYVSDHRVALVGDAAHTVHPLAGQGLNLGLLDVATLTNVIEEGVQAGADIGNIHTLQGYAAERFAPNLGMMMAIDSIGKLFRAESDPVVWARSFGLNLVNTLPGFKNLAMKAASTL</sequence>
<keyword evidence="8 11" id="KW-0503">Monooxygenase</keyword>
<comment type="similarity">
    <text evidence="2 11">Belongs to the UbiH/COQ6 family.</text>
</comment>
<dbReference type="PRINTS" id="PR00420">
    <property type="entry name" value="RNGMNOXGNASE"/>
</dbReference>
<protein>
    <recommendedName>
        <fullName evidence="11">Ubiquinone biosynthesis monooxygenase COQ6, mitochondrial</fullName>
        <ecNumber evidence="11">1.14.15.45</ecNumber>
    </recommendedName>
    <alternativeName>
        <fullName evidence="11">2-methoxy-6-polyprenolphenol 4-hydroxylase</fullName>
        <ecNumber evidence="11">1.14.15.46</ecNumber>
    </alternativeName>
</protein>
<name>A0A507FF61_9FUNG</name>
<comment type="function">
    <text evidence="11">FAD-dependent monooxygenase required for two non-consecutive steps during ubiquinone biosynthesis. Required for the C5-ring hydroxylation during ubiquinone biosynthesis by catalyzing the hydroxylation of 4-hydroxy-3-(all-trans-polyprenyl)benzoic acid to 3,4-dihydroxy-5-(all-trans-polyprenyl)benzoic acid. Also acts downstream of coq4, for the C1-hydroxylation during ubiquinone biosynthesis by catalyzing the hydroxylation of 2-methoxy-6-(all-trans-polyprenyl)phenol to 2-methoxy-6-(all-trans-polyprenyl)benzene-1,4-diol. The electrons required for the hydroxylation reaction are funneled indirectly to coq6 from NADPH via a ferredoxin/ferredoxin reductase system.</text>
</comment>
<comment type="caution">
    <text evidence="13">The sequence shown here is derived from an EMBL/GenBank/DDBJ whole genome shotgun (WGS) entry which is preliminary data.</text>
</comment>
<feature type="domain" description="FAD-binding" evidence="12">
    <location>
        <begin position="10"/>
        <end position="242"/>
    </location>
</feature>
<keyword evidence="4 11" id="KW-0831">Ubiquinone biosynthesis</keyword>
<comment type="catalytic activity">
    <reaction evidence="11">
        <text>a 4-hydroxy-3-(all-trans-polyprenyl)benzoate + 2 reduced [2Fe-2S]-[ferredoxin] + O2 + 2 H(+) = a 3,4-dihydroxy-5-(all-trans-polyprenyl)benzoate + 2 oxidized [2Fe-2S]-[ferredoxin] + H2O</text>
        <dbReference type="Rhea" id="RHEA:81195"/>
        <dbReference type="Rhea" id="RHEA-COMP:9514"/>
        <dbReference type="Rhea" id="RHEA-COMP:10000"/>
        <dbReference type="Rhea" id="RHEA-COMP:10001"/>
        <dbReference type="Rhea" id="RHEA-COMP:10930"/>
        <dbReference type="ChEBI" id="CHEBI:15377"/>
        <dbReference type="ChEBI" id="CHEBI:15378"/>
        <dbReference type="ChEBI" id="CHEBI:15379"/>
        <dbReference type="ChEBI" id="CHEBI:33737"/>
        <dbReference type="ChEBI" id="CHEBI:33738"/>
        <dbReference type="ChEBI" id="CHEBI:64694"/>
        <dbReference type="ChEBI" id="CHEBI:78396"/>
        <dbReference type="EC" id="1.14.15.45"/>
    </reaction>
</comment>
<comment type="cofactor">
    <cofactor evidence="1 11">
        <name>FAD</name>
        <dbReference type="ChEBI" id="CHEBI:57692"/>
    </cofactor>
</comment>
<gene>
    <name evidence="11" type="primary">COQ6</name>
    <name evidence="13" type="ORF">CcCBS67573_g03753</name>
</gene>
<dbReference type="HAMAP" id="MF_03193">
    <property type="entry name" value="COQ6_monooxygenase"/>
    <property type="match status" value="1"/>
</dbReference>
<dbReference type="AlphaFoldDB" id="A0A507FF61"/>
<evidence type="ECO:0000256" key="3">
    <source>
        <dbReference type="ARBA" id="ARBA00022630"/>
    </source>
</evidence>
<dbReference type="NCBIfam" id="TIGR01988">
    <property type="entry name" value="Ubi-OHases"/>
    <property type="match status" value="1"/>
</dbReference>
<evidence type="ECO:0000313" key="13">
    <source>
        <dbReference type="EMBL" id="TPX74989.1"/>
    </source>
</evidence>
<dbReference type="PROSITE" id="PS01304">
    <property type="entry name" value="UBIH"/>
    <property type="match status" value="1"/>
</dbReference>
<dbReference type="GO" id="GO:0016712">
    <property type="term" value="F:oxidoreductase activity, acting on paired donors, with incorporation or reduction of molecular oxygen, reduced flavin or flavoprotein as one donor, and incorporation of one atom of oxygen"/>
    <property type="evidence" value="ECO:0007669"/>
    <property type="project" value="UniProtKB-UniRule"/>
</dbReference>
<keyword evidence="9 11" id="KW-0496">Mitochondrion</keyword>
<dbReference type="PANTHER" id="PTHR43876:SF7">
    <property type="entry name" value="UBIQUINONE BIOSYNTHESIS MONOOXYGENASE COQ6, MITOCHONDRIAL"/>
    <property type="match status" value="1"/>
</dbReference>
<keyword evidence="3 11" id="KW-0285">Flavoprotein</keyword>
<feature type="domain" description="FAD-binding" evidence="12">
    <location>
        <begin position="340"/>
        <end position="394"/>
    </location>
</feature>
<dbReference type="SUPFAM" id="SSF51905">
    <property type="entry name" value="FAD/NAD(P)-binding domain"/>
    <property type="match status" value="1"/>
</dbReference>
<dbReference type="FunFam" id="3.50.50.60:FF:000021">
    <property type="entry name" value="Ubiquinone biosynthesis monooxygenase COQ6"/>
    <property type="match status" value="1"/>
</dbReference>
<dbReference type="OrthoDB" id="683240at2759"/>
<accession>A0A507FF61</accession>
<keyword evidence="10 11" id="KW-0472">Membrane</keyword>
<dbReference type="InterPro" id="IPR010971">
    <property type="entry name" value="UbiH/COQ6"/>
</dbReference>
<dbReference type="InterPro" id="IPR036188">
    <property type="entry name" value="FAD/NAD-bd_sf"/>
</dbReference>
<evidence type="ECO:0000313" key="14">
    <source>
        <dbReference type="Proteomes" id="UP000320333"/>
    </source>
</evidence>
<keyword evidence="5 11" id="KW-0999">Mitochondrion inner membrane</keyword>
<dbReference type="Pfam" id="PF01494">
    <property type="entry name" value="FAD_binding_3"/>
    <property type="match status" value="2"/>
</dbReference>
<keyword evidence="14" id="KW-1185">Reference proteome</keyword>
<dbReference type="Gene3D" id="3.50.50.60">
    <property type="entry name" value="FAD/NAD(P)-binding domain"/>
    <property type="match status" value="2"/>
</dbReference>
<dbReference type="PANTHER" id="PTHR43876">
    <property type="entry name" value="UBIQUINONE BIOSYNTHESIS MONOOXYGENASE COQ6, MITOCHONDRIAL"/>
    <property type="match status" value="1"/>
</dbReference>
<evidence type="ECO:0000256" key="11">
    <source>
        <dbReference type="HAMAP-Rule" id="MF_03193"/>
    </source>
</evidence>
<evidence type="ECO:0000259" key="12">
    <source>
        <dbReference type="Pfam" id="PF01494"/>
    </source>
</evidence>
<evidence type="ECO:0000256" key="6">
    <source>
        <dbReference type="ARBA" id="ARBA00022827"/>
    </source>
</evidence>
<proteinExistence type="inferred from homology"/>
<evidence type="ECO:0000256" key="8">
    <source>
        <dbReference type="ARBA" id="ARBA00023033"/>
    </source>
</evidence>
<comment type="subunit">
    <text evidence="11">Component of a multi-subunit COQ enzyme complex, composed of at least COQ3, COQ4, COQ5, COQ6, COQ7 and COQ9.</text>
</comment>
<dbReference type="GO" id="GO:0071949">
    <property type="term" value="F:FAD binding"/>
    <property type="evidence" value="ECO:0007669"/>
    <property type="project" value="InterPro"/>
</dbReference>
<dbReference type="GO" id="GO:0106364">
    <property type="term" value="F:4-hydroxy-3-all-trans-polyprenylbenzoate oxygenase activity"/>
    <property type="evidence" value="ECO:0007669"/>
    <property type="project" value="UniProtKB-EC"/>
</dbReference>
<evidence type="ECO:0000256" key="7">
    <source>
        <dbReference type="ARBA" id="ARBA00023002"/>
    </source>
</evidence>
<dbReference type="Proteomes" id="UP000320333">
    <property type="component" value="Unassembled WGS sequence"/>
</dbReference>
<evidence type="ECO:0000256" key="5">
    <source>
        <dbReference type="ARBA" id="ARBA00022792"/>
    </source>
</evidence>
<dbReference type="InterPro" id="IPR018168">
    <property type="entry name" value="Ubi_Hdrlase_CS"/>
</dbReference>
<dbReference type="InterPro" id="IPR000689">
    <property type="entry name" value="UbQ_mOase_COQ6"/>
</dbReference>
<dbReference type="EC" id="1.14.15.46" evidence="11"/>
<dbReference type="InterPro" id="IPR051205">
    <property type="entry name" value="UbiH/COQ6_monooxygenase"/>
</dbReference>
<organism evidence="13 14">
    <name type="scientific">Chytriomyces confervae</name>
    <dbReference type="NCBI Taxonomy" id="246404"/>
    <lineage>
        <taxon>Eukaryota</taxon>
        <taxon>Fungi</taxon>
        <taxon>Fungi incertae sedis</taxon>
        <taxon>Chytridiomycota</taxon>
        <taxon>Chytridiomycota incertae sedis</taxon>
        <taxon>Chytridiomycetes</taxon>
        <taxon>Chytridiales</taxon>
        <taxon>Chytriomycetaceae</taxon>
        <taxon>Chytriomyces</taxon>
    </lineage>
</organism>
<keyword evidence="6 11" id="KW-0274">FAD</keyword>
<dbReference type="EMBL" id="QEAP01000100">
    <property type="protein sequence ID" value="TPX74989.1"/>
    <property type="molecule type" value="Genomic_DNA"/>
</dbReference>
<reference evidence="13 14" key="1">
    <citation type="journal article" date="2019" name="Sci. Rep.">
        <title>Comparative genomics of chytrid fungi reveal insights into the obligate biotrophic and pathogenic lifestyle of Synchytrium endobioticum.</title>
        <authorList>
            <person name="van de Vossenberg B.T.L.H."/>
            <person name="Warris S."/>
            <person name="Nguyen H.D.T."/>
            <person name="van Gent-Pelzer M.P.E."/>
            <person name="Joly D.L."/>
            <person name="van de Geest H.C."/>
            <person name="Bonants P.J.M."/>
            <person name="Smith D.S."/>
            <person name="Levesque C.A."/>
            <person name="van der Lee T.A.J."/>
        </authorList>
    </citation>
    <scope>NUCLEOTIDE SEQUENCE [LARGE SCALE GENOMIC DNA]</scope>
    <source>
        <strain evidence="13 14">CBS 675.73</strain>
    </source>
</reference>
<dbReference type="InterPro" id="IPR002938">
    <property type="entry name" value="FAD-bd"/>
</dbReference>
<dbReference type="GO" id="GO:0031314">
    <property type="term" value="C:extrinsic component of mitochondrial inner membrane"/>
    <property type="evidence" value="ECO:0007669"/>
    <property type="project" value="UniProtKB-UniRule"/>
</dbReference>
<dbReference type="UniPathway" id="UPA00232"/>
<comment type="pathway">
    <text evidence="11">Cofactor biosynthesis; ubiquinone biosynthesis.</text>
</comment>
<evidence type="ECO:0000256" key="10">
    <source>
        <dbReference type="ARBA" id="ARBA00023136"/>
    </source>
</evidence>
<dbReference type="EC" id="1.14.15.45" evidence="11"/>